<comment type="caution">
    <text evidence="1">The sequence shown here is derived from an EMBL/GenBank/DDBJ whole genome shotgun (WGS) entry which is preliminary data.</text>
</comment>
<reference evidence="1 2" key="1">
    <citation type="submission" date="2018-10" db="EMBL/GenBank/DDBJ databases">
        <title>Draft genome of Fastidiocella sp. strain 375T, a bacterium isolated from a karstic cave dripping water.</title>
        <authorList>
            <person name="Coelho C."/>
            <person name="Verissimo A."/>
            <person name="Tiago I."/>
        </authorList>
    </citation>
    <scope>NUCLEOTIDE SEQUENCE [LARGE SCALE GENOMIC DNA]</scope>
    <source>
        <strain evidence="1 2">CAVE-375</strain>
    </source>
</reference>
<protein>
    <recommendedName>
        <fullName evidence="3">DUF1488 family protein</fullName>
    </recommendedName>
</protein>
<accession>A0ABY0FAH2</accession>
<dbReference type="EMBL" id="REGR01000014">
    <property type="protein sequence ID" value="RXZ42653.1"/>
    <property type="molecule type" value="Genomic_DNA"/>
</dbReference>
<sequence>MLELSAARVEPDGRILIEAHLDGVSLSFHLAREAIEDHLGIKCADPAECRMQVEQNWGAFATKLERLAHAAKSGMEVSTQMLNPDS</sequence>
<gene>
    <name evidence="1" type="ORF">EBB06_12215</name>
</gene>
<organism evidence="1 2">
    <name type="scientific">Crenobacter cavernae</name>
    <dbReference type="NCBI Taxonomy" id="2290923"/>
    <lineage>
        <taxon>Bacteria</taxon>
        <taxon>Pseudomonadati</taxon>
        <taxon>Pseudomonadota</taxon>
        <taxon>Betaproteobacteria</taxon>
        <taxon>Neisseriales</taxon>
        <taxon>Neisseriaceae</taxon>
        <taxon>Crenobacter</taxon>
    </lineage>
</organism>
<keyword evidence="2" id="KW-1185">Reference proteome</keyword>
<evidence type="ECO:0000313" key="2">
    <source>
        <dbReference type="Proteomes" id="UP000290682"/>
    </source>
</evidence>
<evidence type="ECO:0000313" key="1">
    <source>
        <dbReference type="EMBL" id="RXZ42653.1"/>
    </source>
</evidence>
<name>A0ABY0FAH2_9NEIS</name>
<proteinExistence type="predicted"/>
<dbReference type="RefSeq" id="WP_129213442.1">
    <property type="nucleotide sequence ID" value="NZ_REGR01000014.1"/>
</dbReference>
<dbReference type="Proteomes" id="UP000290682">
    <property type="component" value="Unassembled WGS sequence"/>
</dbReference>
<evidence type="ECO:0008006" key="3">
    <source>
        <dbReference type="Google" id="ProtNLM"/>
    </source>
</evidence>